<reference evidence="1 2" key="1">
    <citation type="submission" date="2023-02" db="EMBL/GenBank/DDBJ databases">
        <title>Devosia chondri sp. nov., isolated from the phycosphere of marine algae.</title>
        <authorList>
            <person name="Kim J.M."/>
            <person name="Lee J.K."/>
            <person name="Choi B.J."/>
            <person name="Bayburt H."/>
            <person name="Jeon C.O."/>
        </authorList>
    </citation>
    <scope>NUCLEOTIDE SEQUENCE [LARGE SCALE GENOMIC DNA]</scope>
    <source>
        <strain evidence="1 2">G2-5</strain>
    </source>
</reference>
<organism evidence="1 2">
    <name type="scientific">Devosia rhodophyticola</name>
    <dbReference type="NCBI Taxonomy" id="3026423"/>
    <lineage>
        <taxon>Bacteria</taxon>
        <taxon>Pseudomonadati</taxon>
        <taxon>Pseudomonadota</taxon>
        <taxon>Alphaproteobacteria</taxon>
        <taxon>Hyphomicrobiales</taxon>
        <taxon>Devosiaceae</taxon>
        <taxon>Devosia</taxon>
    </lineage>
</organism>
<dbReference type="Proteomes" id="UP001222118">
    <property type="component" value="Chromosome"/>
</dbReference>
<dbReference type="RefSeq" id="WP_282211828.1">
    <property type="nucleotide sequence ID" value="NZ_CP118247.1"/>
</dbReference>
<proteinExistence type="predicted"/>
<evidence type="ECO:0000313" key="2">
    <source>
        <dbReference type="Proteomes" id="UP001222118"/>
    </source>
</evidence>
<name>A0ABY7YY70_9HYPH</name>
<protein>
    <submittedName>
        <fullName evidence="1">Uncharacterized protein</fullName>
    </submittedName>
</protein>
<evidence type="ECO:0000313" key="1">
    <source>
        <dbReference type="EMBL" id="WDR06314.1"/>
    </source>
</evidence>
<dbReference type="EMBL" id="CP118247">
    <property type="protein sequence ID" value="WDR06314.1"/>
    <property type="molecule type" value="Genomic_DNA"/>
</dbReference>
<sequence>MKLLLEAGFANPVIDRKLGAIHWAQARKMRPLQGLERLAQDRYAICVTKPLR</sequence>
<keyword evidence="2" id="KW-1185">Reference proteome</keyword>
<gene>
    <name evidence="1" type="ORF">PSQ90_02280</name>
</gene>
<accession>A0ABY7YY70</accession>